<accession>A0AAN8YUN1</accession>
<keyword evidence="8 9" id="KW-0472">Membrane</keyword>
<evidence type="ECO:0000256" key="7">
    <source>
        <dbReference type="ARBA" id="ARBA00022989"/>
    </source>
</evidence>
<name>A0AAN8YUN1_9MAGN</name>
<dbReference type="GO" id="GO:0016020">
    <property type="term" value="C:membrane"/>
    <property type="evidence" value="ECO:0007669"/>
    <property type="project" value="UniProtKB-SubCell"/>
</dbReference>
<dbReference type="GO" id="GO:0019915">
    <property type="term" value="P:lipid storage"/>
    <property type="evidence" value="ECO:0007669"/>
    <property type="project" value="TreeGrafter"/>
</dbReference>
<dbReference type="AlphaFoldDB" id="A0AAN8YUN1"/>
<protein>
    <submittedName>
        <fullName evidence="10">Oleosin</fullName>
    </submittedName>
</protein>
<feature type="transmembrane region" description="Helical" evidence="9">
    <location>
        <begin position="85"/>
        <end position="110"/>
    </location>
</feature>
<proteinExistence type="inferred from homology"/>
<dbReference type="PANTHER" id="PTHR33203">
    <property type="entry name" value="OLEOSIN"/>
    <property type="match status" value="1"/>
</dbReference>
<feature type="transmembrane region" description="Helical" evidence="9">
    <location>
        <begin position="60"/>
        <end position="79"/>
    </location>
</feature>
<dbReference type="EMBL" id="JBAMMX010000027">
    <property type="protein sequence ID" value="KAK6913080.1"/>
    <property type="molecule type" value="Genomic_DNA"/>
</dbReference>
<dbReference type="Proteomes" id="UP001370490">
    <property type="component" value="Unassembled WGS sequence"/>
</dbReference>
<comment type="caution">
    <text evidence="10">The sequence shown here is derived from an EMBL/GenBank/DDBJ whole genome shotgun (WGS) entry which is preliminary data.</text>
</comment>
<dbReference type="Pfam" id="PF01277">
    <property type="entry name" value="Oleosin"/>
    <property type="match status" value="1"/>
</dbReference>
<evidence type="ECO:0000256" key="6">
    <source>
        <dbReference type="ARBA" id="ARBA00022692"/>
    </source>
</evidence>
<dbReference type="GO" id="GO:0050826">
    <property type="term" value="P:response to freezing"/>
    <property type="evidence" value="ECO:0007669"/>
    <property type="project" value="TreeGrafter"/>
</dbReference>
<dbReference type="InterPro" id="IPR000136">
    <property type="entry name" value="Oleosin"/>
</dbReference>
<comment type="function">
    <text evidence="1">May have a structural role to stabilize the lipid body during desiccation of the seed by preventing coalescence of the oil. Probably interacts with both lipid and phospholipid moieties of lipid bodies. May also provide recognition signals for specific lipase anchorage in lipolysis during seedling growth.</text>
</comment>
<reference evidence="10 11" key="1">
    <citation type="submission" date="2023-12" db="EMBL/GenBank/DDBJ databases">
        <title>A high-quality genome assembly for Dillenia turbinata (Dilleniales).</title>
        <authorList>
            <person name="Chanderbali A."/>
        </authorList>
    </citation>
    <scope>NUCLEOTIDE SEQUENCE [LARGE SCALE GENOMIC DNA]</scope>
    <source>
        <strain evidence="10">LSX21</strain>
        <tissue evidence="10">Leaf</tissue>
    </source>
</reference>
<evidence type="ECO:0000256" key="8">
    <source>
        <dbReference type="ARBA" id="ARBA00023136"/>
    </source>
</evidence>
<organism evidence="10 11">
    <name type="scientific">Dillenia turbinata</name>
    <dbReference type="NCBI Taxonomy" id="194707"/>
    <lineage>
        <taxon>Eukaryota</taxon>
        <taxon>Viridiplantae</taxon>
        <taxon>Streptophyta</taxon>
        <taxon>Embryophyta</taxon>
        <taxon>Tracheophyta</taxon>
        <taxon>Spermatophyta</taxon>
        <taxon>Magnoliopsida</taxon>
        <taxon>eudicotyledons</taxon>
        <taxon>Gunneridae</taxon>
        <taxon>Pentapetalae</taxon>
        <taxon>Dilleniales</taxon>
        <taxon>Dilleniaceae</taxon>
        <taxon>Dillenia</taxon>
    </lineage>
</organism>
<comment type="similarity">
    <text evidence="4">Belongs to the oleosin family.</text>
</comment>
<feature type="transmembrane region" description="Helical" evidence="9">
    <location>
        <begin position="32"/>
        <end position="53"/>
    </location>
</feature>
<evidence type="ECO:0000313" key="11">
    <source>
        <dbReference type="Proteomes" id="UP001370490"/>
    </source>
</evidence>
<dbReference type="GO" id="GO:0012511">
    <property type="term" value="C:monolayer-surrounded lipid storage body"/>
    <property type="evidence" value="ECO:0007669"/>
    <property type="project" value="InterPro"/>
</dbReference>
<comment type="subcellular location">
    <subcellularLocation>
        <location evidence="3">Lipid droplet</location>
    </subcellularLocation>
    <subcellularLocation>
        <location evidence="2">Membrane</location>
        <topology evidence="2">Multi-pass membrane protein</topology>
    </subcellularLocation>
</comment>
<keyword evidence="11" id="KW-1185">Reference proteome</keyword>
<keyword evidence="6 9" id="KW-0812">Transmembrane</keyword>
<sequence length="149" mass="15771">MAESPQPHHLQVHTQPGYNAPKGFQPPRKGPAVSTILVVLTAPPVCGTLLALAGITFVGTLVGIAVVVSVFLIFSPALVPAVLGLGLAVASFFTSGAFGVTALTSLSYFFNYLRQCLSQMPEQLDQTKKRMQEMAGQAAQKMQAGQQRT</sequence>
<evidence type="ECO:0000313" key="10">
    <source>
        <dbReference type="EMBL" id="KAK6913080.1"/>
    </source>
</evidence>
<evidence type="ECO:0000256" key="3">
    <source>
        <dbReference type="ARBA" id="ARBA00004502"/>
    </source>
</evidence>
<evidence type="ECO:0000256" key="2">
    <source>
        <dbReference type="ARBA" id="ARBA00004141"/>
    </source>
</evidence>
<keyword evidence="7 9" id="KW-1133">Transmembrane helix</keyword>
<evidence type="ECO:0000256" key="1">
    <source>
        <dbReference type="ARBA" id="ARBA00002582"/>
    </source>
</evidence>
<evidence type="ECO:0000256" key="9">
    <source>
        <dbReference type="SAM" id="Phobius"/>
    </source>
</evidence>
<dbReference type="GO" id="GO:0010344">
    <property type="term" value="P:seed oilbody biogenesis"/>
    <property type="evidence" value="ECO:0007669"/>
    <property type="project" value="TreeGrafter"/>
</dbReference>
<gene>
    <name evidence="10" type="ORF">RJ641_022681</name>
</gene>
<evidence type="ECO:0000256" key="4">
    <source>
        <dbReference type="ARBA" id="ARBA00010858"/>
    </source>
</evidence>
<dbReference type="PANTHER" id="PTHR33203:SF44">
    <property type="entry name" value="OLEOSIN 20.3 KDA"/>
    <property type="match status" value="1"/>
</dbReference>
<keyword evidence="5" id="KW-0551">Lipid droplet</keyword>
<evidence type="ECO:0000256" key="5">
    <source>
        <dbReference type="ARBA" id="ARBA00022677"/>
    </source>
</evidence>